<dbReference type="InterPro" id="IPR036476">
    <property type="entry name" value="Talin_cent_sf"/>
</dbReference>
<dbReference type="Gene3D" id="1.20.1410.10">
    <property type="entry name" value="I/LWEQ domain"/>
    <property type="match status" value="1"/>
</dbReference>
<dbReference type="InterPro" id="IPR035964">
    <property type="entry name" value="I/LWEQ_dom_sf"/>
</dbReference>
<evidence type="ECO:0000313" key="7">
    <source>
        <dbReference type="EMBL" id="KAI1717364.1"/>
    </source>
</evidence>
<feature type="region of interest" description="Disordered" evidence="4">
    <location>
        <begin position="1083"/>
        <end position="1109"/>
    </location>
</feature>
<evidence type="ECO:0000256" key="1">
    <source>
        <dbReference type="ARBA" id="ARBA00004245"/>
    </source>
</evidence>
<dbReference type="InterPro" id="IPR002404">
    <property type="entry name" value="IRS_PTB"/>
</dbReference>
<evidence type="ECO:0000256" key="2">
    <source>
        <dbReference type="ARBA" id="ARBA00022490"/>
    </source>
</evidence>
<dbReference type="InterPro" id="IPR054060">
    <property type="entry name" value="TLN1-like_RS"/>
</dbReference>
<gene>
    <name evidence="7" type="ORF">DdX_07107</name>
</gene>
<dbReference type="InterPro" id="IPR014352">
    <property type="entry name" value="FERM/acyl-CoA-bd_prot_sf"/>
</dbReference>
<dbReference type="InterPro" id="IPR032425">
    <property type="entry name" value="FERM_f0"/>
</dbReference>
<dbReference type="GO" id="GO:0030036">
    <property type="term" value="P:actin cytoskeleton organization"/>
    <property type="evidence" value="ECO:0007669"/>
    <property type="project" value="TreeGrafter"/>
</dbReference>
<dbReference type="SUPFAM" id="SSF109885">
    <property type="entry name" value="I/LWEQ domain"/>
    <property type="match status" value="4"/>
</dbReference>
<comment type="caution">
    <text evidence="7">The sequence shown here is derived from an EMBL/GenBank/DDBJ whole genome shotgun (WGS) entry which is preliminary data.</text>
</comment>
<sequence>MGVLTLHIEFRERGIKKTMQFDPRMVVYDACRLIRDKLGPLNDNPNNYGLFRVEDDPTKCVWMENGRTLEYYLIRNGDTLEYKNKFRQLRMGIANHEEYSLVRTVESPDHTNGVTNGDKNGYQRDPRAHSVGGRPDAQNGKDKRFDNTFMNTIGRKKEKQIQQLRAKLHTDEEIQWVDQSKTLREQNIGENEELILRRKFFFSDTNVDTRDPVQLNLLYLQCRDGVLKGLHPVSRETAIKLAALQCYIEYGPFQEGVQHSVDAKNLLPKEYAKAKEHEKNIVQEYRELMYEDSAAPKKKYCELCQSLPTYGVTFFLVKEKLPGKNRLIPRLLGVNKDSVMRVDERTKAVLKDWPLEQVRRWAASYKTFTLDFGDYKDGYYSVQTLDGEKICQLIAGYIDIIMKKKRTADHTGIEGDEGSTMLEDVVAPARATLIAHGEIGQGYVDDGHVALPGVLRSAAGTPASRQPLQYGAIGGQIIAGEMPRGERVRYVDSQERSQRALIGTIEATIRAVEEAEEEISKPPQIDLPKFGDTSRHWRVEVEKEAVGDRLAAMGAATAEVVQLTAIPDETWTTTDNRVGTAIATIGSNLPEMGRGVRDLAAMLPDENQAGDLVEAARKLCGAFGNFLDKVHPERNEKRANILSAASRVGELSHDVINTIHDQTTEDRSFHDQLNQRARNVATSTAKLVLQAKTVSADCEEPALKDQVIHSAMKTAFATSELIACTRVVGPTIDHPPCREHLTEAANNVARAVEELLVDANSACKLTVSGTGEQQYSDLHSAARQVSNALDDLIEHVKHSPGSQYYRKTQQDYNYEQVLQSSNRVITHQGPPRDLVRESESAIRHSRMLVDDFEHEAQTAPDQRDKLLNAARSVAQATSNMIDATKECQGKPQEVEAQEALRSAAEHLVQVTSEATSEQRSVQTIQRLEKAAKDTSVAATQTIAAANAARPHVKSRTVTETLIYECTETSKYIPPLVQRIKENQSVETASPGERFRTQSGLIHETQQLIQPASKLVEVTRATVPHVEEQHTASRLLSTSQELSTQLAELRVALNNAQQLNFDLQLEHTEDLIRELDKQLQEIGQSAKNRQLQPPQGVTMENAPSALANSSRSVGSSIAQLVSASRTSDRQHVGASALEVAQSLRSFTNSIHGVAATRPDTNIDSLILNARSVVHDSGRVFDRVREKASPPQVEESARIVSESIRKTLACLPDNAAIEQGIERIRSVSYSRTASPVDVRQAAAKLIETTSEVVVSIRAPNQASSVEAFVRSFGNFHTSIAQIIQKLTDPQQKQFLADTMEASKEQAVNVLQRLRSSQTDPNNLAYTQSLSQASRALSDTVNIVVESVTMREEIGSAWHRECENAIRQINAIRYVLDDKSTLVPLNNNSYYDSLTEVTNEARHLGDGVNGMAHYARRDDTEQLCMSARTVANAVCGLAENAAQSAYLIGAGDPESQPGKAAIFDTIRCDTALQIVKKIAEQIERGDYDKAQIIGDATEIATQTSHLATICREASERSAIVNVKRQFVNCARDITSATAALIHAVKKLDHSDNEKNRKECSEQAHQLRAAAENLEAFIDNPEFGGVPAKISQAGRDAQRPVIDYARQMLDASCEMINTAKNLDANPSDAVTWKRIANNSSVVSESIKQLVTAIRDQAPGQADLDGAIQRLNELIQHVDSVSLAAAQQQLERSDVTDHISRQHILHSTQNLLDRIEPLKIAAMNHAEAIGYAVREHMNCIETLVQSSVQTATQAFDSRTQINLFEQCKTVIEAEIQFFFAVKDSGGNPKAVEMHPIVEESAEQLAIAVADLQRNINLLDSEAGGIHGIVDSISRSISLADQTRQTPAGDSFADAQTRMLDALNEIARISQDMPVADSQELGHLSLQLAERYKELTGDARIAGNLLTSPSLAQRLKTAVQKLGSACIDLVKIAGQRRAHPNDERIHQQLSNTSTVVVERVREVLAALNEGSRGTQACINAAQTVSGIIGDLDTTIMFATSGTLVTTPSGKPLEFRDHRDIIIRTAKALVEDTKALVSGAASNQEQLAVAAQNAVRTILNLTEAVKGGAAAISSDSAESQVMVIHAVRDVAAALSNLIQATKHASGRSPHDPAIGNLKEAAKIMVTNVSSLLRTIKTIEDSSQRGAQALEAAINAIDVTVRQYDNNEAPTRQGASAEEVIRASHSVTEAAAKAAGSAHSLNQEQIIAASNMARQSVAELLAVTRAAALNVDPRDAEVKYKTLNAGRDVALQVKQLLASLHALLSKPDDRQIKNGILAASREVAKAVGDLAQCSEQLKADSSWPDNTEPTVIAENELLGAANSIEEAAIKLARLRPRHVHKPDENLTFDEQILSAAKSIATAVQTLVKAASAAQRELVAQGRMEARPALATDDYQWSEGLISAARLVAAAVHQLCEAANGLVQGHATEEKLISAAKQVASSTAHLLVACKVKSDIDSRAMQRLQTAGHAVKTATEHLVAAARQAITEDERTLIISDRMVSGIAQAMDAQELVLRKERELEAARITLAQLNKSRYEKSPEPS</sequence>
<dbReference type="InterPro" id="IPR049108">
    <property type="entry name" value="Talin_R4"/>
</dbReference>
<dbReference type="InterPro" id="IPR011993">
    <property type="entry name" value="PH-like_dom_sf"/>
</dbReference>
<dbReference type="FunFam" id="2.30.29.30:FF:000028">
    <property type="entry name" value="Talin 2"/>
    <property type="match status" value="1"/>
</dbReference>
<dbReference type="PROSITE" id="PS00660">
    <property type="entry name" value="FERM_1"/>
    <property type="match status" value="1"/>
</dbReference>
<dbReference type="SUPFAM" id="SSF109880">
    <property type="entry name" value="A middle domain of Talin 1"/>
    <property type="match status" value="1"/>
</dbReference>
<dbReference type="Pfam" id="PF16511">
    <property type="entry name" value="FERM_f0"/>
    <property type="match status" value="1"/>
</dbReference>
<dbReference type="SUPFAM" id="SSF50729">
    <property type="entry name" value="PH domain-like"/>
    <property type="match status" value="1"/>
</dbReference>
<dbReference type="PANTHER" id="PTHR19981:SF1">
    <property type="entry name" value="RHEA, ISOFORM B"/>
    <property type="match status" value="1"/>
</dbReference>
<dbReference type="SMART" id="SM00307">
    <property type="entry name" value="ILWEQ"/>
    <property type="match status" value="1"/>
</dbReference>
<accession>A0AAD4N9R7</accession>
<dbReference type="InterPro" id="IPR019748">
    <property type="entry name" value="FERM_central"/>
</dbReference>
<dbReference type="SMART" id="SM01244">
    <property type="entry name" value="IRS"/>
    <property type="match status" value="1"/>
</dbReference>
<dbReference type="Pfam" id="PF01608">
    <property type="entry name" value="I_LWEQ"/>
    <property type="match status" value="1"/>
</dbReference>
<dbReference type="InterPro" id="IPR015224">
    <property type="entry name" value="Talin_cent"/>
</dbReference>
<dbReference type="Pfam" id="PF02174">
    <property type="entry name" value="IRS"/>
    <property type="match status" value="1"/>
</dbReference>
<dbReference type="Pfam" id="PF09141">
    <property type="entry name" value="Talin_middle"/>
    <property type="match status" value="1"/>
</dbReference>
<dbReference type="Pfam" id="PF21865">
    <property type="entry name" value="TLN1-like_RS"/>
    <property type="match status" value="2"/>
</dbReference>
<dbReference type="Gene3D" id="2.30.29.30">
    <property type="entry name" value="Pleckstrin-homology domain (PH domain)/Phosphotyrosine-binding domain (PTB)"/>
    <property type="match status" value="1"/>
</dbReference>
<name>A0AAD4N9R7_9BILA</name>
<dbReference type="InterPro" id="IPR019747">
    <property type="entry name" value="FERM_CS"/>
</dbReference>
<dbReference type="PANTHER" id="PTHR19981">
    <property type="entry name" value="TALIN"/>
    <property type="match status" value="1"/>
</dbReference>
<keyword evidence="3" id="KW-0206">Cytoskeleton</keyword>
<keyword evidence="8" id="KW-1185">Reference proteome</keyword>
<dbReference type="Pfam" id="PF21692">
    <property type="entry name" value="Talin_R4"/>
    <property type="match status" value="2"/>
</dbReference>
<dbReference type="GO" id="GO:0098609">
    <property type="term" value="P:cell-cell adhesion"/>
    <property type="evidence" value="ECO:0007669"/>
    <property type="project" value="TreeGrafter"/>
</dbReference>
<protein>
    <submittedName>
        <fullName evidence="7">I/LWEQ domain-containing protein</fullName>
    </submittedName>
</protein>
<dbReference type="Gene3D" id="1.20.1420.10">
    <property type="entry name" value="Talin, central domain"/>
    <property type="match status" value="7"/>
</dbReference>
<dbReference type="Gene3D" id="1.20.120.230">
    <property type="entry name" value="Alpha-catenin/vinculin-like"/>
    <property type="match status" value="5"/>
</dbReference>
<dbReference type="CDD" id="cd14473">
    <property type="entry name" value="FERM_B-lobe"/>
    <property type="match status" value="1"/>
</dbReference>
<dbReference type="FunFam" id="1.20.1410.10:FF:000001">
    <property type="entry name" value="Talin 2"/>
    <property type="match status" value="1"/>
</dbReference>
<evidence type="ECO:0000259" key="6">
    <source>
        <dbReference type="PROSITE" id="PS50945"/>
    </source>
</evidence>
<feature type="region of interest" description="Disordered" evidence="4">
    <location>
        <begin position="107"/>
        <end position="145"/>
    </location>
</feature>
<dbReference type="GO" id="GO:0001726">
    <property type="term" value="C:ruffle"/>
    <property type="evidence" value="ECO:0007669"/>
    <property type="project" value="InterPro"/>
</dbReference>
<dbReference type="EMBL" id="JAKKPZ010000009">
    <property type="protein sequence ID" value="KAI1717364.1"/>
    <property type="molecule type" value="Genomic_DNA"/>
</dbReference>
<feature type="domain" description="FERM" evidence="5">
    <location>
        <begin position="124"/>
        <end position="405"/>
    </location>
</feature>
<dbReference type="Pfam" id="PF25177">
    <property type="entry name" value="Talin_VBS2"/>
    <property type="match status" value="1"/>
</dbReference>
<dbReference type="SUPFAM" id="SSF47031">
    <property type="entry name" value="Second domain of FERM"/>
    <property type="match status" value="1"/>
</dbReference>
<dbReference type="PROSITE" id="PS50945">
    <property type="entry name" value="I_LWEQ"/>
    <property type="match status" value="1"/>
</dbReference>
<comment type="subcellular location">
    <subcellularLocation>
        <location evidence="1">Cytoplasm</location>
        <location evidence="1">Cytoskeleton</location>
    </subcellularLocation>
</comment>
<dbReference type="GO" id="GO:0051015">
    <property type="term" value="F:actin filament binding"/>
    <property type="evidence" value="ECO:0007669"/>
    <property type="project" value="InterPro"/>
</dbReference>
<dbReference type="GO" id="GO:0005925">
    <property type="term" value="C:focal adhesion"/>
    <property type="evidence" value="ECO:0007669"/>
    <property type="project" value="InterPro"/>
</dbReference>
<dbReference type="GO" id="GO:0005178">
    <property type="term" value="F:integrin binding"/>
    <property type="evidence" value="ECO:0007669"/>
    <property type="project" value="TreeGrafter"/>
</dbReference>
<dbReference type="SUPFAM" id="SSF47220">
    <property type="entry name" value="alpha-catenin/vinculin-like"/>
    <property type="match status" value="4"/>
</dbReference>
<dbReference type="GO" id="GO:0005856">
    <property type="term" value="C:cytoskeleton"/>
    <property type="evidence" value="ECO:0007669"/>
    <property type="project" value="UniProtKB-SubCell"/>
</dbReference>
<dbReference type="PROSITE" id="PS50057">
    <property type="entry name" value="FERM_3"/>
    <property type="match status" value="1"/>
</dbReference>
<feature type="domain" description="I/LWEQ" evidence="6">
    <location>
        <begin position="2293"/>
        <end position="2529"/>
    </location>
</feature>
<reference evidence="7" key="1">
    <citation type="submission" date="2022-01" db="EMBL/GenBank/DDBJ databases">
        <title>Genome Sequence Resource for Two Populations of Ditylenchus destructor, the Migratory Endoparasitic Phytonematode.</title>
        <authorList>
            <person name="Zhang H."/>
            <person name="Lin R."/>
            <person name="Xie B."/>
        </authorList>
    </citation>
    <scope>NUCLEOTIDE SEQUENCE</scope>
    <source>
        <strain evidence="7">BazhouSP</strain>
    </source>
</reference>
<dbReference type="Gene3D" id="1.20.80.10">
    <property type="match status" value="1"/>
</dbReference>
<evidence type="ECO:0000256" key="4">
    <source>
        <dbReference type="SAM" id="MobiDB-lite"/>
    </source>
</evidence>
<dbReference type="GO" id="GO:0005200">
    <property type="term" value="F:structural constituent of cytoskeleton"/>
    <property type="evidence" value="ECO:0007669"/>
    <property type="project" value="InterPro"/>
</dbReference>
<evidence type="ECO:0000256" key="3">
    <source>
        <dbReference type="ARBA" id="ARBA00023212"/>
    </source>
</evidence>
<organism evidence="7 8">
    <name type="scientific">Ditylenchus destructor</name>
    <dbReference type="NCBI Taxonomy" id="166010"/>
    <lineage>
        <taxon>Eukaryota</taxon>
        <taxon>Metazoa</taxon>
        <taxon>Ecdysozoa</taxon>
        <taxon>Nematoda</taxon>
        <taxon>Chromadorea</taxon>
        <taxon>Rhabditida</taxon>
        <taxon>Tylenchina</taxon>
        <taxon>Tylenchomorpha</taxon>
        <taxon>Sphaerularioidea</taxon>
        <taxon>Anguinidae</taxon>
        <taxon>Anguininae</taxon>
        <taxon>Ditylenchus</taxon>
    </lineage>
</organism>
<dbReference type="InterPro" id="IPR000299">
    <property type="entry name" value="FERM_domain"/>
</dbReference>
<dbReference type="InterPro" id="IPR019749">
    <property type="entry name" value="Band_41_domain"/>
</dbReference>
<dbReference type="InterPro" id="IPR035963">
    <property type="entry name" value="FERM_2"/>
</dbReference>
<evidence type="ECO:0000313" key="8">
    <source>
        <dbReference type="Proteomes" id="UP001201812"/>
    </source>
</evidence>
<dbReference type="GO" id="GO:0005737">
    <property type="term" value="C:cytoplasm"/>
    <property type="evidence" value="ECO:0007669"/>
    <property type="project" value="TreeGrafter"/>
</dbReference>
<dbReference type="SMART" id="SM00295">
    <property type="entry name" value="B41"/>
    <property type="match status" value="1"/>
</dbReference>
<dbReference type="Gene3D" id="3.10.20.90">
    <property type="entry name" value="Phosphatidylinositol 3-kinase Catalytic Subunit, Chain A, domain 1"/>
    <property type="match status" value="2"/>
</dbReference>
<dbReference type="GO" id="GO:0005886">
    <property type="term" value="C:plasma membrane"/>
    <property type="evidence" value="ECO:0007669"/>
    <property type="project" value="TreeGrafter"/>
</dbReference>
<dbReference type="Pfam" id="PF21896">
    <property type="entry name" value="Talin_IBS2B"/>
    <property type="match status" value="2"/>
</dbReference>
<dbReference type="InterPro" id="IPR036723">
    <property type="entry name" value="Alpha-catenin/vinculin-like_sf"/>
</dbReference>
<feature type="compositionally biased region" description="Polar residues" evidence="4">
    <location>
        <begin position="1083"/>
        <end position="1094"/>
    </location>
</feature>
<dbReference type="CDD" id="cd17089">
    <property type="entry name" value="FERM_F0_TLN"/>
    <property type="match status" value="1"/>
</dbReference>
<evidence type="ECO:0000259" key="5">
    <source>
        <dbReference type="PROSITE" id="PS50057"/>
    </source>
</evidence>
<dbReference type="Proteomes" id="UP001201812">
    <property type="component" value="Unassembled WGS sequence"/>
</dbReference>
<dbReference type="InterPro" id="IPR002558">
    <property type="entry name" value="ILWEQ_dom"/>
</dbReference>
<dbReference type="InterPro" id="IPR054082">
    <property type="entry name" value="Talin_IBS2B"/>
</dbReference>
<proteinExistence type="predicted"/>
<dbReference type="Pfam" id="PF08913">
    <property type="entry name" value="VBS"/>
    <property type="match status" value="1"/>
</dbReference>
<dbReference type="InterPro" id="IPR015009">
    <property type="entry name" value="Vinculin-bd_dom"/>
</dbReference>
<dbReference type="InterPro" id="IPR057346">
    <property type="entry name" value="Talin1/2_VBS2"/>
</dbReference>
<dbReference type="CDD" id="cd10569">
    <property type="entry name" value="FERM_C_Talin"/>
    <property type="match status" value="1"/>
</dbReference>
<keyword evidence="2" id="KW-0963">Cytoplasm</keyword>